<dbReference type="Proteomes" id="UP000215914">
    <property type="component" value="Unassembled WGS sequence"/>
</dbReference>
<dbReference type="EMBL" id="MNCJ02000320">
    <property type="protein sequence ID" value="KAF5805760.1"/>
    <property type="molecule type" value="Genomic_DNA"/>
</dbReference>
<sequence>MAEEHHQEENPGEEGPLRVLKWDLGLSEQITRGFRFPPEWDARYPGQNQTAADAPPGYITLFEDFFLQGNFRLPATEFMAHILQYYGFHISQMNPPGMVRVRHFEFLYRSHDVEPTVERFRAFYQLIRNMGFYSFGKRGSAKKILLNPPRVSMTGNKSFSSSGRRSSQLL</sequence>
<evidence type="ECO:0000259" key="1">
    <source>
        <dbReference type="Pfam" id="PF04195"/>
    </source>
</evidence>
<dbReference type="PANTHER" id="PTHR31099">
    <property type="entry name" value="OS06G0165300 PROTEIN"/>
    <property type="match status" value="1"/>
</dbReference>
<keyword evidence="3" id="KW-1185">Reference proteome</keyword>
<dbReference type="AlphaFoldDB" id="A0A9K3NMY0"/>
<organism evidence="2 3">
    <name type="scientific">Helianthus annuus</name>
    <name type="common">Common sunflower</name>
    <dbReference type="NCBI Taxonomy" id="4232"/>
    <lineage>
        <taxon>Eukaryota</taxon>
        <taxon>Viridiplantae</taxon>
        <taxon>Streptophyta</taxon>
        <taxon>Embryophyta</taxon>
        <taxon>Tracheophyta</taxon>
        <taxon>Spermatophyta</taxon>
        <taxon>Magnoliopsida</taxon>
        <taxon>eudicotyledons</taxon>
        <taxon>Gunneridae</taxon>
        <taxon>Pentapetalae</taxon>
        <taxon>asterids</taxon>
        <taxon>campanulids</taxon>
        <taxon>Asterales</taxon>
        <taxon>Asteraceae</taxon>
        <taxon>Asteroideae</taxon>
        <taxon>Heliantheae alliance</taxon>
        <taxon>Heliantheae</taxon>
        <taxon>Helianthus</taxon>
    </lineage>
</organism>
<dbReference type="Pfam" id="PF04195">
    <property type="entry name" value="Transposase_28"/>
    <property type="match status" value="1"/>
</dbReference>
<protein>
    <recommendedName>
        <fullName evidence="1">Transposase (putative) gypsy type domain-containing protein</fullName>
    </recommendedName>
</protein>
<dbReference type="PANTHER" id="PTHR31099:SF49">
    <property type="entry name" value="MYOSIN HEAVY CHAIN-LIKE PROTEIN"/>
    <property type="match status" value="1"/>
</dbReference>
<dbReference type="Gramene" id="mRNA:HanXRQr2_Chr05g0213281">
    <property type="protein sequence ID" value="CDS:HanXRQr2_Chr05g0213281.1"/>
    <property type="gene ID" value="HanXRQr2_Chr05g0213281"/>
</dbReference>
<evidence type="ECO:0000313" key="2">
    <source>
        <dbReference type="EMBL" id="KAF5805760.1"/>
    </source>
</evidence>
<dbReference type="InterPro" id="IPR007321">
    <property type="entry name" value="Transposase_28"/>
</dbReference>
<accession>A0A9K3NMY0</accession>
<reference evidence="2" key="2">
    <citation type="submission" date="2020-06" db="EMBL/GenBank/DDBJ databases">
        <title>Helianthus annuus Genome sequencing and assembly Release 2.</title>
        <authorList>
            <person name="Gouzy J."/>
            <person name="Langlade N."/>
            <person name="Munos S."/>
        </authorList>
    </citation>
    <scope>NUCLEOTIDE SEQUENCE</scope>
    <source>
        <tissue evidence="2">Leaves</tissue>
    </source>
</reference>
<reference evidence="2" key="1">
    <citation type="journal article" date="2017" name="Nature">
        <title>The sunflower genome provides insights into oil metabolism, flowering and Asterid evolution.</title>
        <authorList>
            <person name="Badouin H."/>
            <person name="Gouzy J."/>
            <person name="Grassa C.J."/>
            <person name="Murat F."/>
            <person name="Staton S.E."/>
            <person name="Cottret L."/>
            <person name="Lelandais-Briere C."/>
            <person name="Owens G.L."/>
            <person name="Carrere S."/>
            <person name="Mayjonade B."/>
            <person name="Legrand L."/>
            <person name="Gill N."/>
            <person name="Kane N.C."/>
            <person name="Bowers J.E."/>
            <person name="Hubner S."/>
            <person name="Bellec A."/>
            <person name="Berard A."/>
            <person name="Berges H."/>
            <person name="Blanchet N."/>
            <person name="Boniface M.C."/>
            <person name="Brunel D."/>
            <person name="Catrice O."/>
            <person name="Chaidir N."/>
            <person name="Claudel C."/>
            <person name="Donnadieu C."/>
            <person name="Faraut T."/>
            <person name="Fievet G."/>
            <person name="Helmstetter N."/>
            <person name="King M."/>
            <person name="Knapp S.J."/>
            <person name="Lai Z."/>
            <person name="Le Paslier M.C."/>
            <person name="Lippi Y."/>
            <person name="Lorenzon L."/>
            <person name="Mandel J.R."/>
            <person name="Marage G."/>
            <person name="Marchand G."/>
            <person name="Marquand E."/>
            <person name="Bret-Mestries E."/>
            <person name="Morien E."/>
            <person name="Nambeesan S."/>
            <person name="Nguyen T."/>
            <person name="Pegot-Espagnet P."/>
            <person name="Pouilly N."/>
            <person name="Raftis F."/>
            <person name="Sallet E."/>
            <person name="Schiex T."/>
            <person name="Thomas J."/>
            <person name="Vandecasteele C."/>
            <person name="Vares D."/>
            <person name="Vear F."/>
            <person name="Vautrin S."/>
            <person name="Crespi M."/>
            <person name="Mangin B."/>
            <person name="Burke J.M."/>
            <person name="Salse J."/>
            <person name="Munos S."/>
            <person name="Vincourt P."/>
            <person name="Rieseberg L.H."/>
            <person name="Langlade N.B."/>
        </authorList>
    </citation>
    <scope>NUCLEOTIDE SEQUENCE</scope>
    <source>
        <tissue evidence="2">Leaves</tissue>
    </source>
</reference>
<name>A0A9K3NMY0_HELAN</name>
<gene>
    <name evidence="2" type="ORF">HanXRQr2_Chr05g0213281</name>
</gene>
<evidence type="ECO:0000313" key="3">
    <source>
        <dbReference type="Proteomes" id="UP000215914"/>
    </source>
</evidence>
<comment type="caution">
    <text evidence="2">The sequence shown here is derived from an EMBL/GenBank/DDBJ whole genome shotgun (WGS) entry which is preliminary data.</text>
</comment>
<proteinExistence type="predicted"/>
<feature type="domain" description="Transposase (putative) gypsy type" evidence="1">
    <location>
        <begin position="62"/>
        <end position="126"/>
    </location>
</feature>